<keyword evidence="7 10" id="KW-0456">Lyase</keyword>
<keyword evidence="14" id="KW-1185">Reference proteome</keyword>
<evidence type="ECO:0000256" key="7">
    <source>
        <dbReference type="ARBA" id="ARBA00023239"/>
    </source>
</evidence>
<evidence type="ECO:0000256" key="4">
    <source>
        <dbReference type="ARBA" id="ARBA00022801"/>
    </source>
</evidence>
<evidence type="ECO:0000313" key="13">
    <source>
        <dbReference type="EMBL" id="APJ04565.1"/>
    </source>
</evidence>
<dbReference type="PANTHER" id="PTHR42701">
    <property type="entry name" value="IMIDAZOLE GLYCEROL PHOSPHATE SYNTHASE SUBUNIT HISH"/>
    <property type="match status" value="1"/>
</dbReference>
<comment type="catalytic activity">
    <reaction evidence="8 10">
        <text>5-[(5-phospho-1-deoxy-D-ribulos-1-ylimino)methylamino]-1-(5-phospho-beta-D-ribosyl)imidazole-4-carboxamide + L-glutamine = D-erythro-1-(imidazol-4-yl)glycerol 3-phosphate + 5-amino-1-(5-phospho-beta-D-ribosyl)imidazole-4-carboxamide + L-glutamate + H(+)</text>
        <dbReference type="Rhea" id="RHEA:24793"/>
        <dbReference type="ChEBI" id="CHEBI:15378"/>
        <dbReference type="ChEBI" id="CHEBI:29985"/>
        <dbReference type="ChEBI" id="CHEBI:58278"/>
        <dbReference type="ChEBI" id="CHEBI:58359"/>
        <dbReference type="ChEBI" id="CHEBI:58475"/>
        <dbReference type="ChEBI" id="CHEBI:58525"/>
        <dbReference type="EC" id="4.3.2.10"/>
    </reaction>
</comment>
<dbReference type="PANTHER" id="PTHR42701:SF1">
    <property type="entry name" value="IMIDAZOLE GLYCEROL PHOSPHATE SYNTHASE SUBUNIT HISH"/>
    <property type="match status" value="1"/>
</dbReference>
<dbReference type="SUPFAM" id="SSF52317">
    <property type="entry name" value="Class I glutamine amidotransferase-like"/>
    <property type="match status" value="1"/>
</dbReference>
<evidence type="ECO:0000256" key="11">
    <source>
        <dbReference type="PIRSR" id="PIRSR000495-1"/>
    </source>
</evidence>
<dbReference type="PIRSF" id="PIRSF000495">
    <property type="entry name" value="Amidotransf_hisH"/>
    <property type="match status" value="1"/>
</dbReference>
<dbReference type="EC" id="3.5.1.2" evidence="10"/>
<organism evidence="13 14">
    <name type="scientific">Silvanigrella aquatica</name>
    <dbReference type="NCBI Taxonomy" id="1915309"/>
    <lineage>
        <taxon>Bacteria</taxon>
        <taxon>Pseudomonadati</taxon>
        <taxon>Bdellovibrionota</taxon>
        <taxon>Oligoflexia</taxon>
        <taxon>Silvanigrellales</taxon>
        <taxon>Silvanigrellaceae</taxon>
        <taxon>Silvanigrella</taxon>
    </lineage>
</organism>
<dbReference type="InterPro" id="IPR010139">
    <property type="entry name" value="Imidazole-glycPsynth_HisH"/>
</dbReference>
<name>A0A1L4D2Y0_9BACT</name>
<accession>A0A1L4D2Y0</accession>
<dbReference type="OrthoDB" id="9807749at2"/>
<feature type="domain" description="Glutamine amidotransferase" evidence="12">
    <location>
        <begin position="7"/>
        <end position="202"/>
    </location>
</feature>
<evidence type="ECO:0000256" key="9">
    <source>
        <dbReference type="ARBA" id="ARBA00049534"/>
    </source>
</evidence>
<dbReference type="PROSITE" id="PS51273">
    <property type="entry name" value="GATASE_TYPE_1"/>
    <property type="match status" value="1"/>
</dbReference>
<keyword evidence="6 10" id="KW-0368">Histidine biosynthesis</keyword>
<dbReference type="InterPro" id="IPR017926">
    <property type="entry name" value="GATASE"/>
</dbReference>
<evidence type="ECO:0000256" key="6">
    <source>
        <dbReference type="ARBA" id="ARBA00023102"/>
    </source>
</evidence>
<evidence type="ECO:0000256" key="2">
    <source>
        <dbReference type="ARBA" id="ARBA00011152"/>
    </source>
</evidence>
<evidence type="ECO:0000256" key="10">
    <source>
        <dbReference type="HAMAP-Rule" id="MF_00278"/>
    </source>
</evidence>
<dbReference type="Gene3D" id="3.40.50.880">
    <property type="match status" value="1"/>
</dbReference>
<dbReference type="KEGG" id="saqi:AXG55_11875"/>
<feature type="active site" description="Nucleophile" evidence="10 11">
    <location>
        <position position="82"/>
    </location>
</feature>
<evidence type="ECO:0000256" key="1">
    <source>
        <dbReference type="ARBA" id="ARBA00005091"/>
    </source>
</evidence>
<dbReference type="STRING" id="1915309.AXG55_11875"/>
<dbReference type="EC" id="4.3.2.10" evidence="10"/>
<dbReference type="GO" id="GO:0005737">
    <property type="term" value="C:cytoplasm"/>
    <property type="evidence" value="ECO:0007669"/>
    <property type="project" value="UniProtKB-SubCell"/>
</dbReference>
<evidence type="ECO:0000259" key="12">
    <source>
        <dbReference type="Pfam" id="PF00117"/>
    </source>
</evidence>
<evidence type="ECO:0000256" key="5">
    <source>
        <dbReference type="ARBA" id="ARBA00022962"/>
    </source>
</evidence>
<dbReference type="RefSeq" id="WP_148698313.1">
    <property type="nucleotide sequence ID" value="NZ_CP017834.1"/>
</dbReference>
<keyword evidence="5 10" id="KW-0315">Glutamine amidotransferase</keyword>
<evidence type="ECO:0000256" key="8">
    <source>
        <dbReference type="ARBA" id="ARBA00047838"/>
    </source>
</evidence>
<dbReference type="GO" id="GO:0016829">
    <property type="term" value="F:lyase activity"/>
    <property type="evidence" value="ECO:0007669"/>
    <property type="project" value="UniProtKB-KW"/>
</dbReference>
<sequence length="216" mass="24485">MSKKIIILDYGIGNLQSVAQVFAHLNNPALISSNYKEIMSADALVLPGVGAFGHAMNNLKELYLDKSILEFVQTGKPLMGICLGFQLLFSESEEFGNHKGLDIIKGKVHKFTNDNVLNLGIKIPQVGWNKIYRSLTAVDNWAKSPLREIQNMDYMYFIHSYYAKPEVTNEILTLTQYEGTEYCSSILKDNIFAVQFHPEKSAWQGIRIYKNWIGTI</sequence>
<dbReference type="Pfam" id="PF00117">
    <property type="entry name" value="GATase"/>
    <property type="match status" value="1"/>
</dbReference>
<comment type="subcellular location">
    <subcellularLocation>
        <location evidence="10">Cytoplasm</location>
    </subcellularLocation>
</comment>
<comment type="function">
    <text evidence="10">IGPS catalyzes the conversion of PRFAR and glutamine to IGP, AICAR and glutamate. The HisH subunit catalyzes the hydrolysis of glutamine to glutamate and ammonia as part of the synthesis of IGP and AICAR. The resulting ammonia molecule is channeled to the active site of HisF.</text>
</comment>
<dbReference type="NCBIfam" id="TIGR01855">
    <property type="entry name" value="IMP_synth_hisH"/>
    <property type="match status" value="1"/>
</dbReference>
<feature type="active site" evidence="10 11">
    <location>
        <position position="197"/>
    </location>
</feature>
<keyword evidence="3 10" id="KW-0028">Amino-acid biosynthesis</keyword>
<dbReference type="Proteomes" id="UP000184731">
    <property type="component" value="Chromosome"/>
</dbReference>
<evidence type="ECO:0000313" key="14">
    <source>
        <dbReference type="Proteomes" id="UP000184731"/>
    </source>
</evidence>
<keyword evidence="10" id="KW-0963">Cytoplasm</keyword>
<comment type="subunit">
    <text evidence="2 10">Heterodimer of HisH and HisF.</text>
</comment>
<dbReference type="EMBL" id="CP017834">
    <property type="protein sequence ID" value="APJ04565.1"/>
    <property type="molecule type" value="Genomic_DNA"/>
</dbReference>
<dbReference type="AlphaFoldDB" id="A0A1L4D2Y0"/>
<dbReference type="GO" id="GO:0000107">
    <property type="term" value="F:imidazoleglycerol-phosphate synthase activity"/>
    <property type="evidence" value="ECO:0007669"/>
    <property type="project" value="UniProtKB-UniRule"/>
</dbReference>
<proteinExistence type="inferred from homology"/>
<reference evidence="13 14" key="1">
    <citation type="submission" date="2016-10" db="EMBL/GenBank/DDBJ databases">
        <title>Silvanigrella aquatica sp. nov., isolated from a freshwater lake located in the Black Forest, Germany, description of Silvanigrellaceae fam. nov., Silvanigrellales ord. nov., reclassification of the order Bdellovibrionales in the class Oligoflexia, reclassification of the families Bacteriovoracaceae and Halobacteriovoraceae in the new order Bacteriovoracales ord. nov., and reclassification of the family Pseudobacteriovoracaceae in the order Oligoflexiales.</title>
        <authorList>
            <person name="Hahn M.W."/>
            <person name="Schmidt J."/>
            <person name="Koll U."/>
            <person name="Rohde M."/>
            <person name="Verbag S."/>
            <person name="Pitt A."/>
            <person name="Nakai R."/>
            <person name="Naganuma T."/>
            <person name="Lang E."/>
        </authorList>
    </citation>
    <scope>NUCLEOTIDE SEQUENCE [LARGE SCALE GENOMIC DNA]</scope>
    <source>
        <strain evidence="13 14">MWH-Nonnen-W8red</strain>
    </source>
</reference>
<dbReference type="HAMAP" id="MF_00278">
    <property type="entry name" value="HisH"/>
    <property type="match status" value="1"/>
</dbReference>
<dbReference type="UniPathway" id="UPA00031">
    <property type="reaction ID" value="UER00010"/>
</dbReference>
<keyword evidence="4 10" id="KW-0378">Hydrolase</keyword>
<feature type="active site" evidence="10 11">
    <location>
        <position position="199"/>
    </location>
</feature>
<evidence type="ECO:0000256" key="3">
    <source>
        <dbReference type="ARBA" id="ARBA00022605"/>
    </source>
</evidence>
<dbReference type="CDD" id="cd01748">
    <property type="entry name" value="GATase1_IGP_Synthase"/>
    <property type="match status" value="1"/>
</dbReference>
<dbReference type="InterPro" id="IPR029062">
    <property type="entry name" value="Class_I_gatase-like"/>
</dbReference>
<comment type="pathway">
    <text evidence="1 10">Amino-acid biosynthesis; L-histidine biosynthesis; L-histidine from 5-phospho-alpha-D-ribose 1-diphosphate: step 5/9.</text>
</comment>
<keyword evidence="13" id="KW-0808">Transferase</keyword>
<comment type="catalytic activity">
    <reaction evidence="9 10">
        <text>L-glutamine + H2O = L-glutamate + NH4(+)</text>
        <dbReference type="Rhea" id="RHEA:15889"/>
        <dbReference type="ChEBI" id="CHEBI:15377"/>
        <dbReference type="ChEBI" id="CHEBI:28938"/>
        <dbReference type="ChEBI" id="CHEBI:29985"/>
        <dbReference type="ChEBI" id="CHEBI:58359"/>
        <dbReference type="EC" id="3.5.1.2"/>
    </reaction>
</comment>
<gene>
    <name evidence="10" type="primary">hisH</name>
    <name evidence="13" type="ORF">AXG55_11875</name>
</gene>
<dbReference type="GO" id="GO:0004359">
    <property type="term" value="F:glutaminase activity"/>
    <property type="evidence" value="ECO:0007669"/>
    <property type="project" value="UniProtKB-EC"/>
</dbReference>
<dbReference type="GO" id="GO:0000105">
    <property type="term" value="P:L-histidine biosynthetic process"/>
    <property type="evidence" value="ECO:0007669"/>
    <property type="project" value="UniProtKB-UniRule"/>
</dbReference>
<protein>
    <recommendedName>
        <fullName evidence="10">Imidazole glycerol phosphate synthase subunit HisH</fullName>
        <ecNumber evidence="10">4.3.2.10</ecNumber>
    </recommendedName>
    <alternativeName>
        <fullName evidence="10">IGP synthase glutaminase subunit</fullName>
        <ecNumber evidence="10">3.5.1.2</ecNumber>
    </alternativeName>
    <alternativeName>
        <fullName evidence="10">IGP synthase subunit HisH</fullName>
    </alternativeName>
    <alternativeName>
        <fullName evidence="10">ImGP synthase subunit HisH</fullName>
        <shortName evidence="10">IGPS subunit HisH</shortName>
    </alternativeName>
</protein>